<feature type="signal peptide" evidence="1">
    <location>
        <begin position="1"/>
        <end position="25"/>
    </location>
</feature>
<comment type="caution">
    <text evidence="2">The sequence shown here is derived from an EMBL/GenBank/DDBJ whole genome shotgun (WGS) entry which is preliminary data.</text>
</comment>
<proteinExistence type="predicted"/>
<organism evidence="2 3">
    <name type="scientific">Vallitalea longa</name>
    <dbReference type="NCBI Taxonomy" id="2936439"/>
    <lineage>
        <taxon>Bacteria</taxon>
        <taxon>Bacillati</taxon>
        <taxon>Bacillota</taxon>
        <taxon>Clostridia</taxon>
        <taxon>Lachnospirales</taxon>
        <taxon>Vallitaleaceae</taxon>
        <taxon>Vallitalea</taxon>
    </lineage>
</organism>
<dbReference type="EMBL" id="BRLB01000012">
    <property type="protein sequence ID" value="GKX30881.1"/>
    <property type="molecule type" value="Genomic_DNA"/>
</dbReference>
<keyword evidence="3" id="KW-1185">Reference proteome</keyword>
<accession>A0A9W5YDY7</accession>
<evidence type="ECO:0000313" key="2">
    <source>
        <dbReference type="EMBL" id="GKX30881.1"/>
    </source>
</evidence>
<protein>
    <submittedName>
        <fullName evidence="2">Uncharacterized protein</fullName>
    </submittedName>
</protein>
<dbReference type="AlphaFoldDB" id="A0A9W5YDY7"/>
<keyword evidence="1" id="KW-0732">Signal</keyword>
<evidence type="ECO:0000313" key="3">
    <source>
        <dbReference type="Proteomes" id="UP001144256"/>
    </source>
</evidence>
<gene>
    <name evidence="2" type="ORF">SH1V18_33610</name>
</gene>
<dbReference type="RefSeq" id="WP_281817428.1">
    <property type="nucleotide sequence ID" value="NZ_BRLB01000012.1"/>
</dbReference>
<evidence type="ECO:0000256" key="1">
    <source>
        <dbReference type="SAM" id="SignalP"/>
    </source>
</evidence>
<dbReference type="Proteomes" id="UP001144256">
    <property type="component" value="Unassembled WGS sequence"/>
</dbReference>
<feature type="chain" id="PRO_5040897455" evidence="1">
    <location>
        <begin position="26"/>
        <end position="227"/>
    </location>
</feature>
<reference evidence="2" key="1">
    <citation type="submission" date="2022-06" db="EMBL/GenBank/DDBJ databases">
        <title>Vallitalea longa sp. nov., an anaerobic bacterium isolated from marine sediment.</title>
        <authorList>
            <person name="Hirano S."/>
            <person name="Terahara T."/>
            <person name="Mori K."/>
            <person name="Hamada M."/>
            <person name="Matsumoto R."/>
            <person name="Kobayashi T."/>
        </authorList>
    </citation>
    <scope>NUCLEOTIDE SEQUENCE</scope>
    <source>
        <strain evidence="2">SH18-1</strain>
    </source>
</reference>
<name>A0A9W5YDY7_9FIRM</name>
<sequence>MKTKKIFSIILVISMVLTSSSLIFAKETNYDDRTREYKSLKISNGYGLAGRSSMRITRGATCEFKIDTPVKCVTQKEIVELIKENISNFSQEELSILKKDISFNYEGFGSRLFCGLFGTKFNSSIFDYKNAHNKEIIPSDTSGRNLINAIYNLEEKDYRITGTVCAGSNSYIPTQPYAFIEVTVIEFEDGKKIRVINTNSVVAEGDGTRDIIKYYKKYQPLYLITEN</sequence>